<dbReference type="AlphaFoldDB" id="A0AAV9NGZ1"/>
<dbReference type="EMBL" id="JAVRRD010000006">
    <property type="protein sequence ID" value="KAK5057718.1"/>
    <property type="molecule type" value="Genomic_DNA"/>
</dbReference>
<dbReference type="RefSeq" id="XP_064708836.1">
    <property type="nucleotide sequence ID" value="XM_064855247.1"/>
</dbReference>
<feature type="transmembrane region" description="Helical" evidence="1">
    <location>
        <begin position="100"/>
        <end position="120"/>
    </location>
</feature>
<dbReference type="PANTHER" id="PTHR37783">
    <property type="entry name" value="MEMBRANE PROTEIN, PUTATIVE (AFU_ORTHOLOGUE AFUA_1G04315)-RELATED"/>
    <property type="match status" value="1"/>
</dbReference>
<proteinExistence type="predicted"/>
<keyword evidence="1" id="KW-1133">Transmembrane helix</keyword>
<sequence length="135" mass="15346">MATHKASSVTIDEYKFPRGSKQFGTLVCGVLMALSTKRKYIEPGSLLHDQVLARGGAKTIQYSKYVQNFLFYFLFGAHGIETVHFALTKLKRHNVKFLSFVWLKWVVTAFVGGTFAIQHFDEVVEAKEIKTIKEI</sequence>
<keyword evidence="1" id="KW-0812">Transmembrane</keyword>
<accession>A0AAV9NGZ1</accession>
<protein>
    <recommendedName>
        <fullName evidence="4">DUF1279 domain-containing protein</fullName>
    </recommendedName>
</protein>
<evidence type="ECO:0008006" key="4">
    <source>
        <dbReference type="Google" id="ProtNLM"/>
    </source>
</evidence>
<name>A0AAV9NGZ1_9EURO</name>
<keyword evidence="1" id="KW-0472">Membrane</keyword>
<organism evidence="2 3">
    <name type="scientific">Exophiala bonariae</name>
    <dbReference type="NCBI Taxonomy" id="1690606"/>
    <lineage>
        <taxon>Eukaryota</taxon>
        <taxon>Fungi</taxon>
        <taxon>Dikarya</taxon>
        <taxon>Ascomycota</taxon>
        <taxon>Pezizomycotina</taxon>
        <taxon>Eurotiomycetes</taxon>
        <taxon>Chaetothyriomycetidae</taxon>
        <taxon>Chaetothyriales</taxon>
        <taxon>Herpotrichiellaceae</taxon>
        <taxon>Exophiala</taxon>
    </lineage>
</organism>
<evidence type="ECO:0000313" key="3">
    <source>
        <dbReference type="Proteomes" id="UP001358417"/>
    </source>
</evidence>
<keyword evidence="3" id="KW-1185">Reference proteome</keyword>
<dbReference type="GeneID" id="89979869"/>
<evidence type="ECO:0000313" key="2">
    <source>
        <dbReference type="EMBL" id="KAK5057718.1"/>
    </source>
</evidence>
<evidence type="ECO:0000256" key="1">
    <source>
        <dbReference type="SAM" id="Phobius"/>
    </source>
</evidence>
<gene>
    <name evidence="2" type="ORF">LTR84_011719</name>
</gene>
<reference evidence="2 3" key="1">
    <citation type="submission" date="2023-08" db="EMBL/GenBank/DDBJ databases">
        <title>Black Yeasts Isolated from many extreme environments.</title>
        <authorList>
            <person name="Coleine C."/>
            <person name="Stajich J.E."/>
            <person name="Selbmann L."/>
        </authorList>
    </citation>
    <scope>NUCLEOTIDE SEQUENCE [LARGE SCALE GENOMIC DNA]</scope>
    <source>
        <strain evidence="2 3">CCFEE 5792</strain>
    </source>
</reference>
<dbReference type="Proteomes" id="UP001358417">
    <property type="component" value="Unassembled WGS sequence"/>
</dbReference>
<dbReference type="PANTHER" id="PTHR37783:SF1">
    <property type="entry name" value="MEMBRANE PROTEIN, PUTATIVE (AFU_ORTHOLOGUE AFUA_1G04315)-RELATED"/>
    <property type="match status" value="1"/>
</dbReference>
<comment type="caution">
    <text evidence="2">The sequence shown here is derived from an EMBL/GenBank/DDBJ whole genome shotgun (WGS) entry which is preliminary data.</text>
</comment>
<feature type="transmembrane region" description="Helical" evidence="1">
    <location>
        <begin position="69"/>
        <end position="88"/>
    </location>
</feature>